<dbReference type="EMBL" id="AEUD01000019">
    <property type="protein sequence ID" value="EGD53643.1"/>
    <property type="molecule type" value="Genomic_DNA"/>
</dbReference>
<keyword evidence="8" id="KW-1185">Reference proteome</keyword>
<dbReference type="PANTHER" id="PTHR21716:SF64">
    <property type="entry name" value="AI-2 TRANSPORT PROTEIN TQSA"/>
    <property type="match status" value="1"/>
</dbReference>
<gene>
    <name evidence="7" type="ORF">SCNU_17662</name>
</gene>
<keyword evidence="5 6" id="KW-0472">Membrane</keyword>
<dbReference type="PANTHER" id="PTHR21716">
    <property type="entry name" value="TRANSMEMBRANE PROTEIN"/>
    <property type="match status" value="1"/>
</dbReference>
<evidence type="ECO:0000256" key="5">
    <source>
        <dbReference type="ARBA" id="ARBA00023136"/>
    </source>
</evidence>
<keyword evidence="3 6" id="KW-0812">Transmembrane</keyword>
<accession>F1YNN3</accession>
<evidence type="ECO:0000256" key="6">
    <source>
        <dbReference type="SAM" id="Phobius"/>
    </source>
</evidence>
<dbReference type="GO" id="GO:0055085">
    <property type="term" value="P:transmembrane transport"/>
    <property type="evidence" value="ECO:0007669"/>
    <property type="project" value="TreeGrafter"/>
</dbReference>
<evidence type="ECO:0000256" key="3">
    <source>
        <dbReference type="ARBA" id="ARBA00022692"/>
    </source>
</evidence>
<dbReference type="eggNOG" id="COG0628">
    <property type="taxonomic scope" value="Bacteria"/>
</dbReference>
<feature type="transmembrane region" description="Helical" evidence="6">
    <location>
        <begin position="20"/>
        <end position="49"/>
    </location>
</feature>
<reference evidence="7 8" key="1">
    <citation type="journal article" date="2011" name="J. Bacteriol.">
        <title>Draft Genome Sequence of Gordonia neofelifaecis NRRL B-59395, a Cholesterol-Degrading Actinomycete.</title>
        <authorList>
            <person name="Ge F."/>
            <person name="Li W."/>
            <person name="Chen G."/>
            <person name="Liu Y."/>
            <person name="Zhang G."/>
            <person name="Yong B."/>
            <person name="Wang Q."/>
            <person name="Wang N."/>
            <person name="Huang Z."/>
            <person name="Li W."/>
            <person name="Wang J."/>
            <person name="Wu C."/>
            <person name="Xie Q."/>
            <person name="Liu G."/>
        </authorList>
    </citation>
    <scope>NUCLEOTIDE SEQUENCE [LARGE SCALE GENOMIC DNA]</scope>
    <source>
        <strain evidence="7 8">NRRL B-59395</strain>
    </source>
</reference>
<dbReference type="AlphaFoldDB" id="F1YNN3"/>
<dbReference type="RefSeq" id="WP_009680725.1">
    <property type="nucleotide sequence ID" value="NZ_AEUD01000019.1"/>
</dbReference>
<proteinExistence type="inferred from homology"/>
<comment type="subcellular location">
    <subcellularLocation>
        <location evidence="1">Membrane</location>
        <topology evidence="1">Multi-pass membrane protein</topology>
    </subcellularLocation>
</comment>
<feature type="transmembrane region" description="Helical" evidence="6">
    <location>
        <begin position="205"/>
        <end position="227"/>
    </location>
</feature>
<evidence type="ECO:0000313" key="7">
    <source>
        <dbReference type="EMBL" id="EGD53643.1"/>
    </source>
</evidence>
<feature type="transmembrane region" description="Helical" evidence="6">
    <location>
        <begin position="70"/>
        <end position="93"/>
    </location>
</feature>
<dbReference type="GO" id="GO:0016020">
    <property type="term" value="C:membrane"/>
    <property type="evidence" value="ECO:0007669"/>
    <property type="project" value="UniProtKB-SubCell"/>
</dbReference>
<dbReference type="Proteomes" id="UP000035065">
    <property type="component" value="Unassembled WGS sequence"/>
</dbReference>
<feature type="transmembrane region" description="Helical" evidence="6">
    <location>
        <begin position="233"/>
        <end position="263"/>
    </location>
</feature>
<keyword evidence="4 6" id="KW-1133">Transmembrane helix</keyword>
<evidence type="ECO:0000313" key="8">
    <source>
        <dbReference type="Proteomes" id="UP000035065"/>
    </source>
</evidence>
<dbReference type="InterPro" id="IPR002549">
    <property type="entry name" value="AI-2E-like"/>
</dbReference>
<feature type="transmembrane region" description="Helical" evidence="6">
    <location>
        <begin position="159"/>
        <end position="178"/>
    </location>
</feature>
<organism evidence="7 8">
    <name type="scientific">Gordonia neofelifaecis NRRL B-59395</name>
    <dbReference type="NCBI Taxonomy" id="644548"/>
    <lineage>
        <taxon>Bacteria</taxon>
        <taxon>Bacillati</taxon>
        <taxon>Actinomycetota</taxon>
        <taxon>Actinomycetes</taxon>
        <taxon>Mycobacteriales</taxon>
        <taxon>Gordoniaceae</taxon>
        <taxon>Gordonia</taxon>
    </lineage>
</organism>
<dbReference type="OrthoDB" id="9799225at2"/>
<sequence length="366" mass="38636">MDNSPQADDTAPATVPRGIIVLVGIAGIVVAVAGMKLIAGLIAPVFLALMLTIAVHPMGRWLRRHGCPAWLAALTLVIGVYGILVILFGSIIYSAARLTTLMPQYADKFDSIVDDLKHFLGEHGVNSESIHNMLSNVDAGKIISAAGSLLSGLVSTTSGLVLVLVVALFMAVDAVGFSDRLTALDRLRPNVSVALNNFAAGTRTYLVVSTVFGLIVAVLDAGALWALGIPLPLLWGLLSFITNYIPNIGFVLGVIPPAILGLLDGGWSKMLIVIVVYSAINVVIQSIIQPKFVGDAVGLSTTLTFLSLVVWTWILGPLGAILAVPLTIFVKCLLIDIDPSTRWVNLLIADSVRPDASAGPERHDDV</sequence>
<protein>
    <recommendedName>
        <fullName evidence="9">Permease</fullName>
    </recommendedName>
</protein>
<name>F1YNN3_9ACTN</name>
<dbReference type="STRING" id="644548.SCNU_17662"/>
<feature type="transmembrane region" description="Helical" evidence="6">
    <location>
        <begin position="308"/>
        <end position="334"/>
    </location>
</feature>
<dbReference type="Pfam" id="PF01594">
    <property type="entry name" value="AI-2E_transport"/>
    <property type="match status" value="1"/>
</dbReference>
<comment type="similarity">
    <text evidence="2">Belongs to the autoinducer-2 exporter (AI-2E) (TC 2.A.86) family.</text>
</comment>
<evidence type="ECO:0000256" key="2">
    <source>
        <dbReference type="ARBA" id="ARBA00009773"/>
    </source>
</evidence>
<evidence type="ECO:0000256" key="4">
    <source>
        <dbReference type="ARBA" id="ARBA00022989"/>
    </source>
</evidence>
<evidence type="ECO:0000256" key="1">
    <source>
        <dbReference type="ARBA" id="ARBA00004141"/>
    </source>
</evidence>
<evidence type="ECO:0008006" key="9">
    <source>
        <dbReference type="Google" id="ProtNLM"/>
    </source>
</evidence>
<feature type="transmembrane region" description="Helical" evidence="6">
    <location>
        <begin position="270"/>
        <end position="288"/>
    </location>
</feature>
<comment type="caution">
    <text evidence="7">The sequence shown here is derived from an EMBL/GenBank/DDBJ whole genome shotgun (WGS) entry which is preliminary data.</text>
</comment>